<dbReference type="InterPro" id="IPR003781">
    <property type="entry name" value="CoA-bd"/>
</dbReference>
<keyword evidence="3" id="KW-1185">Reference proteome</keyword>
<proteinExistence type="predicted"/>
<comment type="caution">
    <text evidence="2">The sequence shown here is derived from an EMBL/GenBank/DDBJ whole genome shotgun (WGS) entry which is preliminary data.</text>
</comment>
<dbReference type="InterPro" id="IPR036291">
    <property type="entry name" value="NAD(P)-bd_dom_sf"/>
</dbReference>
<dbReference type="PANTHER" id="PTHR33303">
    <property type="entry name" value="CYTOPLASMIC PROTEIN-RELATED"/>
    <property type="match status" value="1"/>
</dbReference>
<dbReference type="Proteomes" id="UP001596091">
    <property type="component" value="Unassembled WGS sequence"/>
</dbReference>
<feature type="domain" description="CoA-binding" evidence="1">
    <location>
        <begin position="14"/>
        <end position="117"/>
    </location>
</feature>
<accession>A0ABW1EKK7</accession>
<dbReference type="SMART" id="SM00881">
    <property type="entry name" value="CoA_binding"/>
    <property type="match status" value="1"/>
</dbReference>
<dbReference type="RefSeq" id="WP_263332552.1">
    <property type="nucleotide sequence ID" value="NZ_JAGSYH010000001.1"/>
</dbReference>
<evidence type="ECO:0000259" key="1">
    <source>
        <dbReference type="SMART" id="SM00881"/>
    </source>
</evidence>
<name>A0ABW1EKK7_9BACT</name>
<reference evidence="3" key="1">
    <citation type="journal article" date="2019" name="Int. J. Syst. Evol. Microbiol.">
        <title>The Global Catalogue of Microorganisms (GCM) 10K type strain sequencing project: providing services to taxonomists for standard genome sequencing and annotation.</title>
        <authorList>
            <consortium name="The Broad Institute Genomics Platform"/>
            <consortium name="The Broad Institute Genome Sequencing Center for Infectious Disease"/>
            <person name="Wu L."/>
            <person name="Ma J."/>
        </authorList>
    </citation>
    <scope>NUCLEOTIDE SEQUENCE [LARGE SCALE GENOMIC DNA]</scope>
    <source>
        <strain evidence="3">JCM 4087</strain>
    </source>
</reference>
<gene>
    <name evidence="2" type="ORF">ACFPT7_20920</name>
</gene>
<evidence type="ECO:0000313" key="3">
    <source>
        <dbReference type="Proteomes" id="UP001596091"/>
    </source>
</evidence>
<sequence>MSNANKSDLIDEMLRTAKTIAVVGMSNKPWRASFNIGGYLAKHGYRVVAVNPTLSEIAVDGKVLTSYSTLEDAQVALAIEGVKIDLVDVFRAPEHVPAIVEDVIRLHIPYLWLQDEVIHDEAVEKAEAAGVKAIQNDCIFREHAARGW</sequence>
<dbReference type="SUPFAM" id="SSF51735">
    <property type="entry name" value="NAD(P)-binding Rossmann-fold domains"/>
    <property type="match status" value="1"/>
</dbReference>
<organism evidence="2 3">
    <name type="scientific">Acidicapsa dinghuensis</name>
    <dbReference type="NCBI Taxonomy" id="2218256"/>
    <lineage>
        <taxon>Bacteria</taxon>
        <taxon>Pseudomonadati</taxon>
        <taxon>Acidobacteriota</taxon>
        <taxon>Terriglobia</taxon>
        <taxon>Terriglobales</taxon>
        <taxon>Acidobacteriaceae</taxon>
        <taxon>Acidicapsa</taxon>
    </lineage>
</organism>
<dbReference type="Gene3D" id="3.40.50.720">
    <property type="entry name" value="NAD(P)-binding Rossmann-like Domain"/>
    <property type="match status" value="1"/>
</dbReference>
<dbReference type="Pfam" id="PF13380">
    <property type="entry name" value="CoA_binding_2"/>
    <property type="match status" value="1"/>
</dbReference>
<evidence type="ECO:0000313" key="2">
    <source>
        <dbReference type="EMBL" id="MFC5864784.1"/>
    </source>
</evidence>
<dbReference type="PANTHER" id="PTHR33303:SF2">
    <property type="entry name" value="COA-BINDING DOMAIN-CONTAINING PROTEIN"/>
    <property type="match status" value="1"/>
</dbReference>
<protein>
    <submittedName>
        <fullName evidence="2">CoA-binding protein</fullName>
    </submittedName>
</protein>
<dbReference type="EMBL" id="JBHSPH010000010">
    <property type="protein sequence ID" value="MFC5864784.1"/>
    <property type="molecule type" value="Genomic_DNA"/>
</dbReference>